<accession>S7P876</accession>
<reference evidence="1 2" key="1">
    <citation type="journal article" date="2013" name="Nat. Commun.">
        <title>Genome analysis reveals insights into physiology and longevity of the Brandt's bat Myotis brandtii.</title>
        <authorList>
            <person name="Seim I."/>
            <person name="Fang X."/>
            <person name="Xiong Z."/>
            <person name="Lobanov A.V."/>
            <person name="Huang Z."/>
            <person name="Ma S."/>
            <person name="Feng Y."/>
            <person name="Turanov A.A."/>
            <person name="Zhu Y."/>
            <person name="Lenz T.L."/>
            <person name="Gerashchenko M.V."/>
            <person name="Fan D."/>
            <person name="Hee Yim S."/>
            <person name="Yao X."/>
            <person name="Jordan D."/>
            <person name="Xiong Y."/>
            <person name="Ma Y."/>
            <person name="Lyapunov A.N."/>
            <person name="Chen G."/>
            <person name="Kulakova O.I."/>
            <person name="Sun Y."/>
            <person name="Lee S.G."/>
            <person name="Bronson R.T."/>
            <person name="Moskalev A.A."/>
            <person name="Sunyaev S.R."/>
            <person name="Zhang G."/>
            <person name="Krogh A."/>
            <person name="Wang J."/>
            <person name="Gladyshev V.N."/>
        </authorList>
    </citation>
    <scope>NUCLEOTIDE SEQUENCE [LARGE SCALE GENOMIC DNA]</scope>
</reference>
<evidence type="ECO:0000313" key="1">
    <source>
        <dbReference type="EMBL" id="EPQ03892.1"/>
    </source>
</evidence>
<keyword evidence="2" id="KW-1185">Reference proteome</keyword>
<name>S7P876_MYOBR</name>
<organism evidence="1 2">
    <name type="scientific">Myotis brandtii</name>
    <name type="common">Brandt's bat</name>
    <dbReference type="NCBI Taxonomy" id="109478"/>
    <lineage>
        <taxon>Eukaryota</taxon>
        <taxon>Metazoa</taxon>
        <taxon>Chordata</taxon>
        <taxon>Craniata</taxon>
        <taxon>Vertebrata</taxon>
        <taxon>Euteleostomi</taxon>
        <taxon>Mammalia</taxon>
        <taxon>Eutheria</taxon>
        <taxon>Laurasiatheria</taxon>
        <taxon>Chiroptera</taxon>
        <taxon>Yangochiroptera</taxon>
        <taxon>Vespertilionidae</taxon>
        <taxon>Myotis</taxon>
    </lineage>
</organism>
<dbReference type="AlphaFoldDB" id="S7P876"/>
<dbReference type="Proteomes" id="UP000052978">
    <property type="component" value="Unassembled WGS sequence"/>
</dbReference>
<protein>
    <submittedName>
        <fullName evidence="1">Uncharacterized protein</fullName>
    </submittedName>
</protein>
<gene>
    <name evidence="1" type="ORF">D623_10028991</name>
</gene>
<sequence>MVECRPVNQEVTVQFPVASLDWVCSYTGAGSREENGNPQAGGRSPFTLTSIVSLEGGQLQKHCEYQEAPSPVSTRTAVNSGGTIVLVLLVLHLEFTNI</sequence>
<proteinExistence type="predicted"/>
<evidence type="ECO:0000313" key="2">
    <source>
        <dbReference type="Proteomes" id="UP000052978"/>
    </source>
</evidence>
<dbReference type="EMBL" id="KE161448">
    <property type="protein sequence ID" value="EPQ03892.1"/>
    <property type="molecule type" value="Genomic_DNA"/>
</dbReference>